<dbReference type="InterPro" id="IPR007138">
    <property type="entry name" value="ABM_dom"/>
</dbReference>
<dbReference type="InterPro" id="IPR011008">
    <property type="entry name" value="Dimeric_a/b-barrel"/>
</dbReference>
<dbReference type="SUPFAM" id="SSF54909">
    <property type="entry name" value="Dimeric alpha+beta barrel"/>
    <property type="match status" value="1"/>
</dbReference>
<dbReference type="Pfam" id="PF03992">
    <property type="entry name" value="ABM"/>
    <property type="match status" value="1"/>
</dbReference>
<evidence type="ECO:0000259" key="1">
    <source>
        <dbReference type="PROSITE" id="PS51725"/>
    </source>
</evidence>
<accession>A0ABV3X8X8</accession>
<dbReference type="PROSITE" id="PS51725">
    <property type="entry name" value="ABM"/>
    <property type="match status" value="1"/>
</dbReference>
<comment type="caution">
    <text evidence="2">The sequence shown here is derived from an EMBL/GenBank/DDBJ whole genome shotgun (WGS) entry which is preliminary data.</text>
</comment>
<name>A0ABV3X8X8_9ACTN</name>
<feature type="domain" description="ABM" evidence="1">
    <location>
        <begin position="2"/>
        <end position="90"/>
    </location>
</feature>
<keyword evidence="2" id="KW-0560">Oxidoreductase</keyword>
<dbReference type="EC" id="1.14.-.-" evidence="2"/>
<dbReference type="GO" id="GO:0004497">
    <property type="term" value="F:monooxygenase activity"/>
    <property type="evidence" value="ECO:0007669"/>
    <property type="project" value="UniProtKB-KW"/>
</dbReference>
<proteinExistence type="predicted"/>
<dbReference type="EMBL" id="JBFNXQ010000002">
    <property type="protein sequence ID" value="MEX5716985.1"/>
    <property type="molecule type" value="Genomic_DNA"/>
</dbReference>
<evidence type="ECO:0000313" key="2">
    <source>
        <dbReference type="EMBL" id="MEX5716985.1"/>
    </source>
</evidence>
<keyword evidence="2" id="KW-0503">Monooxygenase</keyword>
<keyword evidence="3" id="KW-1185">Reference proteome</keyword>
<dbReference type="RefSeq" id="WP_369202405.1">
    <property type="nucleotide sequence ID" value="NZ_JBFNXQ010000002.1"/>
</dbReference>
<organism evidence="2 3">
    <name type="scientific">Geodermatophilus maliterrae</name>
    <dbReference type="NCBI Taxonomy" id="3162531"/>
    <lineage>
        <taxon>Bacteria</taxon>
        <taxon>Bacillati</taxon>
        <taxon>Actinomycetota</taxon>
        <taxon>Actinomycetes</taxon>
        <taxon>Geodermatophilales</taxon>
        <taxon>Geodermatophilaceae</taxon>
        <taxon>Geodermatophilus</taxon>
    </lineage>
</organism>
<sequence length="100" mass="11752">MMTVVTTTRLRPGGEDEWDAAVRARFESARDRPGWVSGQLLTPTEEPRSRVLVGTWQSREDWEAWHHDPAFLEQRSTLERLEEEPSRTEWFEVVEDARRG</sequence>
<dbReference type="Gene3D" id="3.30.70.100">
    <property type="match status" value="1"/>
</dbReference>
<protein>
    <submittedName>
        <fullName evidence="2">Antibiotic biosynthesis monooxygenase</fullName>
        <ecNumber evidence="2">1.14.-.-</ecNumber>
    </submittedName>
</protein>
<evidence type="ECO:0000313" key="3">
    <source>
        <dbReference type="Proteomes" id="UP001560045"/>
    </source>
</evidence>
<gene>
    <name evidence="2" type="ORF">ABQ292_01220</name>
</gene>
<dbReference type="Proteomes" id="UP001560045">
    <property type="component" value="Unassembled WGS sequence"/>
</dbReference>
<reference evidence="2 3" key="1">
    <citation type="submission" date="2024-06" db="EMBL/GenBank/DDBJ databases">
        <title>Draft genome sequence of Geodermatophilus badlandi, a novel member of the Geodermatophilaceae isolated from badland sedimentary rocks in the Red desert, Wyoming, USA.</title>
        <authorList>
            <person name="Ben Tekaya S."/>
            <person name="Nouioui I."/>
            <person name="Flores G.M."/>
            <person name="Shaal M.N."/>
            <person name="Bredoire F."/>
            <person name="Basile F."/>
            <person name="Van Diepen L."/>
            <person name="Ward N.L."/>
        </authorList>
    </citation>
    <scope>NUCLEOTIDE SEQUENCE [LARGE SCALE GENOMIC DNA]</scope>
    <source>
        <strain evidence="2 3">WL48A</strain>
    </source>
</reference>